<evidence type="ECO:0000313" key="2">
    <source>
        <dbReference type="Proteomes" id="UP000179270"/>
    </source>
</evidence>
<accession>A0A1F7I6Q5</accession>
<dbReference type="Gene3D" id="3.30.530.20">
    <property type="match status" value="1"/>
</dbReference>
<dbReference type="Proteomes" id="UP000179270">
    <property type="component" value="Unassembled WGS sequence"/>
</dbReference>
<dbReference type="SUPFAM" id="SSF55961">
    <property type="entry name" value="Bet v1-like"/>
    <property type="match status" value="1"/>
</dbReference>
<dbReference type="AlphaFoldDB" id="A0A1F7I6Q5"/>
<gene>
    <name evidence="1" type="ORF">A3A74_08195</name>
</gene>
<dbReference type="STRING" id="1802055.A3A74_08195"/>
<dbReference type="EMBL" id="MGAF01000059">
    <property type="protein sequence ID" value="OGK39041.1"/>
    <property type="molecule type" value="Genomic_DNA"/>
</dbReference>
<dbReference type="CDD" id="cd07812">
    <property type="entry name" value="SRPBCC"/>
    <property type="match status" value="1"/>
</dbReference>
<proteinExistence type="predicted"/>
<name>A0A1F7I6Q5_9BACT</name>
<evidence type="ECO:0000313" key="1">
    <source>
        <dbReference type="EMBL" id="OGK39041.1"/>
    </source>
</evidence>
<sequence length="164" mass="18482">MKEKLHHYEESILIPASPEKIFSYVDDHSRFSSHMGRSSWMMGGGSMKVTTDKSHGQKIGSHISLSGNAFGIPISLEEVVTRHDPPYAKTWETIGTPKLLIIGHYIMGVEIKPQGDQSSIRVFINYDLPTTNVWLGKLFSGFYAKWCVQQMINGTRNEFASHPK</sequence>
<dbReference type="InterPro" id="IPR023393">
    <property type="entry name" value="START-like_dom_sf"/>
</dbReference>
<organism evidence="1 2">
    <name type="scientific">Candidatus Roizmanbacteria bacterium RIFCSPLOWO2_01_FULL_35_13</name>
    <dbReference type="NCBI Taxonomy" id="1802055"/>
    <lineage>
        <taxon>Bacteria</taxon>
        <taxon>Candidatus Roizmaniibacteriota</taxon>
    </lineage>
</organism>
<dbReference type="Pfam" id="PF10604">
    <property type="entry name" value="Polyketide_cyc2"/>
    <property type="match status" value="1"/>
</dbReference>
<comment type="caution">
    <text evidence="1">The sequence shown here is derived from an EMBL/GenBank/DDBJ whole genome shotgun (WGS) entry which is preliminary data.</text>
</comment>
<reference evidence="1 2" key="1">
    <citation type="journal article" date="2016" name="Nat. Commun.">
        <title>Thousands of microbial genomes shed light on interconnected biogeochemical processes in an aquifer system.</title>
        <authorList>
            <person name="Anantharaman K."/>
            <person name="Brown C.T."/>
            <person name="Hug L.A."/>
            <person name="Sharon I."/>
            <person name="Castelle C.J."/>
            <person name="Probst A.J."/>
            <person name="Thomas B.C."/>
            <person name="Singh A."/>
            <person name="Wilkins M.J."/>
            <person name="Karaoz U."/>
            <person name="Brodie E.L."/>
            <person name="Williams K.H."/>
            <person name="Hubbard S.S."/>
            <person name="Banfield J.F."/>
        </authorList>
    </citation>
    <scope>NUCLEOTIDE SEQUENCE [LARGE SCALE GENOMIC DNA]</scope>
</reference>
<dbReference type="InterPro" id="IPR019587">
    <property type="entry name" value="Polyketide_cyclase/dehydratase"/>
</dbReference>
<protein>
    <recommendedName>
        <fullName evidence="3">Polyketide cyclase</fullName>
    </recommendedName>
</protein>
<evidence type="ECO:0008006" key="3">
    <source>
        <dbReference type="Google" id="ProtNLM"/>
    </source>
</evidence>